<reference evidence="6" key="2">
    <citation type="journal article" date="2022" name="Microbiol. Resour. Announc.">
        <title>Whole-Genome Sequence of Entomortierella parvispora E1425, a Mucoromycotan Fungus Associated with Burkholderiaceae-Related Endosymbiotic Bacteria.</title>
        <authorList>
            <person name="Herlambang A."/>
            <person name="Guo Y."/>
            <person name="Takashima Y."/>
            <person name="Narisawa K."/>
            <person name="Ohta H."/>
            <person name="Nishizawa T."/>
        </authorList>
    </citation>
    <scope>NUCLEOTIDE SEQUENCE</scope>
    <source>
        <strain evidence="6">E1425</strain>
    </source>
</reference>
<dbReference type="PANTHER" id="PTHR46093">
    <property type="entry name" value="ACYL-COA-BINDING DOMAIN-CONTAINING PROTEIN 5"/>
    <property type="match status" value="1"/>
</dbReference>
<keyword evidence="4" id="KW-0812">Transmembrane</keyword>
<keyword evidence="2" id="KW-0677">Repeat</keyword>
<dbReference type="SMART" id="SM00612">
    <property type="entry name" value="Kelch"/>
    <property type="match status" value="2"/>
</dbReference>
<evidence type="ECO:0000256" key="1">
    <source>
        <dbReference type="ARBA" id="ARBA00022441"/>
    </source>
</evidence>
<evidence type="ECO:0000256" key="2">
    <source>
        <dbReference type="ARBA" id="ARBA00022737"/>
    </source>
</evidence>
<keyword evidence="1" id="KW-0880">Kelch repeat</keyword>
<feature type="signal peptide" evidence="5">
    <location>
        <begin position="1"/>
        <end position="33"/>
    </location>
</feature>
<dbReference type="InterPro" id="IPR006652">
    <property type="entry name" value="Kelch_1"/>
</dbReference>
<accession>A0A9P3HEZ6</accession>
<dbReference type="SUPFAM" id="SSF117281">
    <property type="entry name" value="Kelch motif"/>
    <property type="match status" value="1"/>
</dbReference>
<evidence type="ECO:0000256" key="4">
    <source>
        <dbReference type="SAM" id="Phobius"/>
    </source>
</evidence>
<evidence type="ECO:0000256" key="3">
    <source>
        <dbReference type="SAM" id="MobiDB-lite"/>
    </source>
</evidence>
<feature type="chain" id="PRO_5040109740" description="Galactose oxidase" evidence="5">
    <location>
        <begin position="34"/>
        <end position="643"/>
    </location>
</feature>
<dbReference type="Pfam" id="PF24681">
    <property type="entry name" value="Kelch_KLHDC2_KLHL20_DRC7"/>
    <property type="match status" value="1"/>
</dbReference>
<name>A0A9P3HEZ6_9FUNG</name>
<evidence type="ECO:0000313" key="7">
    <source>
        <dbReference type="Proteomes" id="UP000827284"/>
    </source>
</evidence>
<dbReference type="Gene3D" id="2.120.10.80">
    <property type="entry name" value="Kelch-type beta propeller"/>
    <property type="match status" value="2"/>
</dbReference>
<dbReference type="EMBL" id="BQFW01000010">
    <property type="protein sequence ID" value="GJJ75361.1"/>
    <property type="molecule type" value="Genomic_DNA"/>
</dbReference>
<dbReference type="Proteomes" id="UP000827284">
    <property type="component" value="Unassembled WGS sequence"/>
</dbReference>
<evidence type="ECO:0000313" key="6">
    <source>
        <dbReference type="EMBL" id="GJJ75361.1"/>
    </source>
</evidence>
<feature type="region of interest" description="Disordered" evidence="3">
    <location>
        <begin position="513"/>
        <end position="561"/>
    </location>
</feature>
<keyword evidence="4" id="KW-1133">Transmembrane helix</keyword>
<feature type="compositionally biased region" description="Polar residues" evidence="3">
    <location>
        <begin position="584"/>
        <end position="593"/>
    </location>
</feature>
<dbReference type="PANTHER" id="PTHR46093:SF18">
    <property type="entry name" value="FIBRONECTIN TYPE-III DOMAIN-CONTAINING PROTEIN"/>
    <property type="match status" value="1"/>
</dbReference>
<keyword evidence="5" id="KW-0732">Signal</keyword>
<feature type="transmembrane region" description="Helical" evidence="4">
    <location>
        <begin position="364"/>
        <end position="384"/>
    </location>
</feature>
<evidence type="ECO:0000256" key="5">
    <source>
        <dbReference type="SAM" id="SignalP"/>
    </source>
</evidence>
<feature type="region of interest" description="Disordered" evidence="3">
    <location>
        <begin position="584"/>
        <end position="643"/>
    </location>
</feature>
<dbReference type="AlphaFoldDB" id="A0A9P3HEZ6"/>
<keyword evidence="4" id="KW-0472">Membrane</keyword>
<proteinExistence type="predicted"/>
<keyword evidence="7" id="KW-1185">Reference proteome</keyword>
<dbReference type="OrthoDB" id="10251809at2759"/>
<protein>
    <recommendedName>
        <fullName evidence="8">Galactose oxidase</fullName>
    </recommendedName>
</protein>
<sequence>MRSQSKRTRLASSLLALGVFALTFSSSENVVDAQAVVGVRRTGFTVLNDALYIQGGFDVSTSNQFISLDLSTSWTSDSPAWSVLKDGQSTSHLALASISAASNGGAKGSILAVGGMGNPQLPAFFSSYDVNAAQWTNLTSVKSPYNYLEGHAMVTDPNTGLIYIIGGYGSNTFNQLSVYDPKAKSMVSQNAATAATSLTDVGAVYCSSRNSILTFGGSRAPPAGTNGLGSSDLNEYDIQSKQWKTMSTSGDVPPARLDHCMASSDDGSKIVLFGGTVDGNTYFDTLYVLDVSTGKWKQGQSASVARTRMACAFHSYQFVAWGGSSGASRTTVLNNIPIVYNLNHGKWVNNYNATEKMEKSGSGALIGGVVAALAIAGGLGFFMYKRKKRRQMEMEAFHSDAAAAAAIGGHEYDDANIKVLASPSIEYQHTTDQYGNYVQNQYPLSNIDLNASPATAGYHLQDGTPAAIPGSPMNYYGGMTATPVIQSPSAAYHTGSYPASPYHGSSGASPYFPGAESPAFPGTSSSSSNYGNPGQNPFSSPDEENYYHPPPTIGGSNAPSSLGTNPFMTATTAVAAVAVATTYRSSPPQQQKDPFQEQPHAAAATPPWSQPQNSFPSPGARAPQLITETPSTSAGYVPPPPPA</sequence>
<organism evidence="6 7">
    <name type="scientific">Entomortierella parvispora</name>
    <dbReference type="NCBI Taxonomy" id="205924"/>
    <lineage>
        <taxon>Eukaryota</taxon>
        <taxon>Fungi</taxon>
        <taxon>Fungi incertae sedis</taxon>
        <taxon>Mucoromycota</taxon>
        <taxon>Mortierellomycotina</taxon>
        <taxon>Mortierellomycetes</taxon>
        <taxon>Mortierellales</taxon>
        <taxon>Mortierellaceae</taxon>
        <taxon>Entomortierella</taxon>
    </lineage>
</organism>
<comment type="caution">
    <text evidence="6">The sequence shown here is derived from an EMBL/GenBank/DDBJ whole genome shotgun (WGS) entry which is preliminary data.</text>
</comment>
<dbReference type="InterPro" id="IPR015915">
    <property type="entry name" value="Kelch-typ_b-propeller"/>
</dbReference>
<gene>
    <name evidence="6" type="ORF">EMPS_07719</name>
</gene>
<reference evidence="6" key="1">
    <citation type="submission" date="2021-11" db="EMBL/GenBank/DDBJ databases">
        <authorList>
            <person name="Herlambang A."/>
            <person name="Guo Y."/>
            <person name="Takashima Y."/>
            <person name="Nishizawa T."/>
        </authorList>
    </citation>
    <scope>NUCLEOTIDE SEQUENCE</scope>
    <source>
        <strain evidence="6">E1425</strain>
    </source>
</reference>
<feature type="compositionally biased region" description="Polar residues" evidence="3">
    <location>
        <begin position="529"/>
        <end position="539"/>
    </location>
</feature>
<evidence type="ECO:0008006" key="8">
    <source>
        <dbReference type="Google" id="ProtNLM"/>
    </source>
</evidence>